<dbReference type="PANTHER" id="PTHR43798">
    <property type="entry name" value="MONOACYLGLYCEROL LIPASE"/>
    <property type="match status" value="1"/>
</dbReference>
<dbReference type="InterPro" id="IPR000073">
    <property type="entry name" value="AB_hydrolase_1"/>
</dbReference>
<proteinExistence type="inferred from homology"/>
<accession>A0ABU1W5Q7</accession>
<keyword evidence="2" id="KW-0378">Hydrolase</keyword>
<protein>
    <submittedName>
        <fullName evidence="5">Pimeloyl-ACP methyl ester carboxylesterase</fullName>
    </submittedName>
</protein>
<dbReference type="Proteomes" id="UP001251524">
    <property type="component" value="Unassembled WGS sequence"/>
</dbReference>
<reference evidence="5 6" key="1">
    <citation type="submission" date="2023-07" db="EMBL/GenBank/DDBJ databases">
        <title>Sorghum-associated microbial communities from plants grown in Nebraska, USA.</title>
        <authorList>
            <person name="Schachtman D."/>
        </authorList>
    </citation>
    <scope>NUCLEOTIDE SEQUENCE [LARGE SCALE GENOMIC DNA]</scope>
    <source>
        <strain evidence="5 6">BE198</strain>
    </source>
</reference>
<dbReference type="InterPro" id="IPR002410">
    <property type="entry name" value="Peptidase_S33"/>
</dbReference>
<dbReference type="InterPro" id="IPR050266">
    <property type="entry name" value="AB_hydrolase_sf"/>
</dbReference>
<dbReference type="EMBL" id="JAVDVY010000001">
    <property type="protein sequence ID" value="MDR7132916.1"/>
    <property type="molecule type" value="Genomic_DNA"/>
</dbReference>
<dbReference type="RefSeq" id="WP_310056844.1">
    <property type="nucleotide sequence ID" value="NZ_JAVDVY010000001.1"/>
</dbReference>
<evidence type="ECO:0000256" key="2">
    <source>
        <dbReference type="ARBA" id="ARBA00022801"/>
    </source>
</evidence>
<dbReference type="Pfam" id="PF08386">
    <property type="entry name" value="Abhydrolase_4"/>
    <property type="match status" value="1"/>
</dbReference>
<evidence type="ECO:0000259" key="3">
    <source>
        <dbReference type="Pfam" id="PF00561"/>
    </source>
</evidence>
<keyword evidence="6" id="KW-1185">Reference proteome</keyword>
<dbReference type="PANTHER" id="PTHR43798:SF27">
    <property type="entry name" value="HYDROLASE ALPHA_BETA HYDROLASE FOLD FAMILY"/>
    <property type="match status" value="1"/>
</dbReference>
<feature type="domain" description="Peptidase S33 tripeptidyl aminopeptidase-like C-terminal" evidence="4">
    <location>
        <begin position="392"/>
        <end position="489"/>
    </location>
</feature>
<dbReference type="InterPro" id="IPR013595">
    <property type="entry name" value="Pept_S33_TAP-like_C"/>
</dbReference>
<name>A0ABU1W5Q7_9GAMM</name>
<evidence type="ECO:0000313" key="6">
    <source>
        <dbReference type="Proteomes" id="UP001251524"/>
    </source>
</evidence>
<organism evidence="5 6">
    <name type="scientific">Lysobacter niastensis</name>
    <dbReference type="NCBI Taxonomy" id="380629"/>
    <lineage>
        <taxon>Bacteria</taxon>
        <taxon>Pseudomonadati</taxon>
        <taxon>Pseudomonadota</taxon>
        <taxon>Gammaproteobacteria</taxon>
        <taxon>Lysobacterales</taxon>
        <taxon>Lysobacteraceae</taxon>
        <taxon>Lysobacter</taxon>
    </lineage>
</organism>
<feature type="domain" description="AB hydrolase-1" evidence="3">
    <location>
        <begin position="97"/>
        <end position="241"/>
    </location>
</feature>
<sequence length="507" mass="54749">MRNTRLWITALAAACLLSSCKDDGTRAAADGDAAVRKFGAIAFEPCTLASPMAPTSIDAQCAKFDVAENPAQPTGRKIKLSIAWLPARDQGGGTTDPVFFLAGGPGQAATEYAAQVDMALRDVRKQRDIVLIDQRGTGKLSPLLCRDHAGKELSLPETVEADAEAIAGFAGRCAQALTGKADPRFYTTTEAVHDLETVRRALGVDQINLVGVSYGTRVAQQYAARHPQHTRAIVLDGVAPNTLVVGAEFARTFERALDLQVAQCQQLPSCRKRYPQDLRAQLRGLKTRLKASPVEVEYRDPSSGVIRRDTLTGDTVVGLTQIFSYMPQMASLLPVVIDEADHGRYAPLMALAQMMTREMGGQMNRAMQWSVICSEDADRYRADPADADTVLGADVADAFFAACRNWPHGQRPIDFNKPLQSQVPALLLSGEIDPVTPPPYGESVLKGLPNGRHLVLRGQGHNVSGVGCLPKLVGQFLETTDARKLDAKCLDAIGYVPPFTGFNGWEP</sequence>
<dbReference type="PROSITE" id="PS51257">
    <property type="entry name" value="PROKAR_LIPOPROTEIN"/>
    <property type="match status" value="1"/>
</dbReference>
<evidence type="ECO:0000313" key="5">
    <source>
        <dbReference type="EMBL" id="MDR7132916.1"/>
    </source>
</evidence>
<gene>
    <name evidence="5" type="ORF">J2X06_000100</name>
</gene>
<dbReference type="PRINTS" id="PR00793">
    <property type="entry name" value="PROAMNOPTASE"/>
</dbReference>
<evidence type="ECO:0000256" key="1">
    <source>
        <dbReference type="ARBA" id="ARBA00010088"/>
    </source>
</evidence>
<dbReference type="Gene3D" id="3.40.50.1820">
    <property type="entry name" value="alpha/beta hydrolase"/>
    <property type="match status" value="1"/>
</dbReference>
<dbReference type="InterPro" id="IPR029058">
    <property type="entry name" value="AB_hydrolase_fold"/>
</dbReference>
<comment type="caution">
    <text evidence="5">The sequence shown here is derived from an EMBL/GenBank/DDBJ whole genome shotgun (WGS) entry which is preliminary data.</text>
</comment>
<evidence type="ECO:0000259" key="4">
    <source>
        <dbReference type="Pfam" id="PF08386"/>
    </source>
</evidence>
<dbReference type="Pfam" id="PF00561">
    <property type="entry name" value="Abhydrolase_1"/>
    <property type="match status" value="1"/>
</dbReference>
<comment type="similarity">
    <text evidence="1">Belongs to the peptidase S33 family.</text>
</comment>
<dbReference type="SUPFAM" id="SSF53474">
    <property type="entry name" value="alpha/beta-Hydrolases"/>
    <property type="match status" value="1"/>
</dbReference>